<dbReference type="PATRIC" id="fig|246787.4.peg.284"/>
<organism evidence="1 2">
    <name type="scientific">Bacteroides cellulosilyticus</name>
    <dbReference type="NCBI Taxonomy" id="246787"/>
    <lineage>
        <taxon>Bacteria</taxon>
        <taxon>Pseudomonadati</taxon>
        <taxon>Bacteroidota</taxon>
        <taxon>Bacteroidia</taxon>
        <taxon>Bacteroidales</taxon>
        <taxon>Bacteroidaceae</taxon>
        <taxon>Bacteroides</taxon>
    </lineage>
</organism>
<accession>A0A0P0FK81</accession>
<dbReference type="AlphaFoldDB" id="A0A0P0FK81"/>
<gene>
    <name evidence="1" type="ORF">BcellWH2_00272</name>
</gene>
<evidence type="ECO:0000313" key="2">
    <source>
        <dbReference type="Proteomes" id="UP000061809"/>
    </source>
</evidence>
<evidence type="ECO:0000313" key="1">
    <source>
        <dbReference type="EMBL" id="ALJ57548.1"/>
    </source>
</evidence>
<sequence length="66" mass="7535">MFKELGEFVDNAGRKTRNVLHDVLEDDGLEVMMGCLSDELEKLLLEDDDLDMVGNSLEKKIDKINH</sequence>
<name>A0A0P0FK81_9BACE</name>
<protein>
    <submittedName>
        <fullName evidence="1">Uncharacterized protein</fullName>
    </submittedName>
</protein>
<proteinExistence type="predicted"/>
<dbReference type="EMBL" id="CP012801">
    <property type="protein sequence ID" value="ALJ57548.1"/>
    <property type="molecule type" value="Genomic_DNA"/>
</dbReference>
<dbReference type="RefSeq" id="WP_029426939.1">
    <property type="nucleotide sequence ID" value="NZ_CP012801.1"/>
</dbReference>
<reference evidence="1 2" key="1">
    <citation type="journal article" date="2015" name="Science">
        <title>Genetic determinants of in vivo fitness and diet responsiveness in multiple human gut Bacteroides.</title>
        <authorList>
            <person name="Wu M."/>
            <person name="McNulty N.P."/>
            <person name="Rodionov D.A."/>
            <person name="Khoroshkin M.S."/>
            <person name="Griffin N.W."/>
            <person name="Cheng J."/>
            <person name="Latreille P."/>
            <person name="Kerstetter R.A."/>
            <person name="Terrapon N."/>
            <person name="Henrissat B."/>
            <person name="Osterman A.L."/>
            <person name="Gordon J.I."/>
        </authorList>
    </citation>
    <scope>NUCLEOTIDE SEQUENCE [LARGE SCALE GENOMIC DNA]</scope>
    <source>
        <strain evidence="1 2">WH2</strain>
    </source>
</reference>
<dbReference type="KEGG" id="bcel:BcellWH2_00272"/>
<dbReference type="Proteomes" id="UP000061809">
    <property type="component" value="Chromosome"/>
</dbReference>